<organism evidence="2 3">
    <name type="scientific">Chlamydomonas eustigma</name>
    <dbReference type="NCBI Taxonomy" id="1157962"/>
    <lineage>
        <taxon>Eukaryota</taxon>
        <taxon>Viridiplantae</taxon>
        <taxon>Chlorophyta</taxon>
        <taxon>core chlorophytes</taxon>
        <taxon>Chlorophyceae</taxon>
        <taxon>CS clade</taxon>
        <taxon>Chlamydomonadales</taxon>
        <taxon>Chlamydomonadaceae</taxon>
        <taxon>Chlamydomonas</taxon>
    </lineage>
</organism>
<dbReference type="PANTHER" id="PTHR28110:SF1">
    <property type="entry name" value="TRANSMEMBRANE PROTEIN"/>
    <property type="match status" value="1"/>
</dbReference>
<dbReference type="GO" id="GO:0005737">
    <property type="term" value="C:cytoplasm"/>
    <property type="evidence" value="ECO:0007669"/>
    <property type="project" value="TreeGrafter"/>
</dbReference>
<dbReference type="OrthoDB" id="4347at2759"/>
<keyword evidence="1" id="KW-0812">Transmembrane</keyword>
<dbReference type="InterPro" id="IPR055323">
    <property type="entry name" value="C57A10.07/YOR238W"/>
</dbReference>
<evidence type="ECO:0008006" key="4">
    <source>
        <dbReference type="Google" id="ProtNLM"/>
    </source>
</evidence>
<feature type="transmembrane region" description="Helical" evidence="1">
    <location>
        <begin position="44"/>
        <end position="64"/>
    </location>
</feature>
<proteinExistence type="predicted"/>
<evidence type="ECO:0000256" key="1">
    <source>
        <dbReference type="SAM" id="Phobius"/>
    </source>
</evidence>
<dbReference type="EMBL" id="BEGY01000049">
    <property type="protein sequence ID" value="GAX80190.1"/>
    <property type="molecule type" value="Genomic_DNA"/>
</dbReference>
<evidence type="ECO:0000313" key="2">
    <source>
        <dbReference type="EMBL" id="GAX80190.1"/>
    </source>
</evidence>
<dbReference type="PANTHER" id="PTHR28110">
    <property type="entry name" value="TRANSMEMBRANE PROTEIN"/>
    <property type="match status" value="1"/>
</dbReference>
<comment type="caution">
    <text evidence="2">The sequence shown here is derived from an EMBL/GenBank/DDBJ whole genome shotgun (WGS) entry which is preliminary data.</text>
</comment>
<dbReference type="Proteomes" id="UP000232323">
    <property type="component" value="Unassembled WGS sequence"/>
</dbReference>
<keyword evidence="3" id="KW-1185">Reference proteome</keyword>
<evidence type="ECO:0000313" key="3">
    <source>
        <dbReference type="Proteomes" id="UP000232323"/>
    </source>
</evidence>
<dbReference type="AlphaFoldDB" id="A0A250XBP4"/>
<protein>
    <recommendedName>
        <fullName evidence="4">DUF218 domain-containing protein</fullName>
    </recommendedName>
</protein>
<gene>
    <name evidence="2" type="ORF">CEUSTIGMA_g7628.t1</name>
</gene>
<accession>A0A250XBP4</accession>
<keyword evidence="1" id="KW-1133">Transmembrane helix</keyword>
<sequence>MSTGHLIPTHNFHLRHHSATQSFSTTGLGRSISFMRNGDNRGRFSTAAQIFLIVCVLFPLIYLVSDRVSLPKALPTSTSNWRNRKAMISSIAQFPAAHLKNLVLVAGHAVYTGLDFSLAKQESSWFLEPYQKVAGEAQSFIDHIELGVKEASNDPEAMLLFSGGQTRQEAGPRSEGLSYWVVAEAASWFGTLGVRNRTFTEEHARDSFENLLFGLCRFYELTGHYPRHITVISYTLKQDRFSSLHREAVQFPSEHFSFIGTPIPPLAKGALEGEARTVAAFRKDPYGCNGELQQKRLRRDPFAVGPIHPSRCPDMKSLLGYCAPTLFTGVLPWVDLVET</sequence>
<name>A0A250XBP4_9CHLO</name>
<reference evidence="2 3" key="1">
    <citation type="submission" date="2017-08" db="EMBL/GenBank/DDBJ databases">
        <title>Acidophilic green algal genome provides insights into adaptation to an acidic environment.</title>
        <authorList>
            <person name="Hirooka S."/>
            <person name="Hirose Y."/>
            <person name="Kanesaki Y."/>
            <person name="Higuchi S."/>
            <person name="Fujiwara T."/>
            <person name="Onuma R."/>
            <person name="Era A."/>
            <person name="Ohbayashi R."/>
            <person name="Uzuka A."/>
            <person name="Nozaki H."/>
            <person name="Yoshikawa H."/>
            <person name="Miyagishima S.Y."/>
        </authorList>
    </citation>
    <scope>NUCLEOTIDE SEQUENCE [LARGE SCALE GENOMIC DNA]</scope>
    <source>
        <strain evidence="2 3">NIES-2499</strain>
    </source>
</reference>
<dbReference type="STRING" id="1157962.A0A250XBP4"/>
<keyword evidence="1" id="KW-0472">Membrane</keyword>